<feature type="region of interest" description="Disordered" evidence="1">
    <location>
        <begin position="19"/>
        <end position="38"/>
    </location>
</feature>
<dbReference type="AlphaFoldDB" id="A0A4P6JX03"/>
<feature type="transmembrane region" description="Helical" evidence="2">
    <location>
        <begin position="54"/>
        <end position="77"/>
    </location>
</feature>
<dbReference type="RefSeq" id="WP_129891324.1">
    <property type="nucleotide sequence ID" value="NZ_CP035758.1"/>
</dbReference>
<keyword evidence="2" id="KW-0472">Membrane</keyword>
<sequence length="108" mass="11758">MQQQENHFEELNYSAERGYSGKEAEPPYNSYANSGAGQKLADANPARASAAQRLTLAIASIIAFMIMIFGLFLISLYSDPSVTSTILIVIIIFGAVITLINAIFNRGR</sequence>
<organism evidence="3 4">
    <name type="scientific">Ktedonosporobacter rubrisoli</name>
    <dbReference type="NCBI Taxonomy" id="2509675"/>
    <lineage>
        <taxon>Bacteria</taxon>
        <taxon>Bacillati</taxon>
        <taxon>Chloroflexota</taxon>
        <taxon>Ktedonobacteria</taxon>
        <taxon>Ktedonobacterales</taxon>
        <taxon>Ktedonosporobacteraceae</taxon>
        <taxon>Ktedonosporobacter</taxon>
    </lineage>
</organism>
<gene>
    <name evidence="3" type="ORF">EPA93_31490</name>
</gene>
<keyword evidence="4" id="KW-1185">Reference proteome</keyword>
<name>A0A4P6JX03_KTERU</name>
<feature type="transmembrane region" description="Helical" evidence="2">
    <location>
        <begin position="83"/>
        <end position="104"/>
    </location>
</feature>
<evidence type="ECO:0000256" key="1">
    <source>
        <dbReference type="SAM" id="MobiDB-lite"/>
    </source>
</evidence>
<protein>
    <submittedName>
        <fullName evidence="3">Uncharacterized protein</fullName>
    </submittedName>
</protein>
<dbReference type="Proteomes" id="UP000290365">
    <property type="component" value="Chromosome"/>
</dbReference>
<evidence type="ECO:0000313" key="4">
    <source>
        <dbReference type="Proteomes" id="UP000290365"/>
    </source>
</evidence>
<proteinExistence type="predicted"/>
<evidence type="ECO:0000313" key="3">
    <source>
        <dbReference type="EMBL" id="QBD80259.1"/>
    </source>
</evidence>
<reference evidence="3 4" key="1">
    <citation type="submission" date="2019-01" db="EMBL/GenBank/DDBJ databases">
        <title>Ktedonosporobacter rubrisoli SCAWS-G2.</title>
        <authorList>
            <person name="Huang Y."/>
            <person name="Yan B."/>
        </authorList>
    </citation>
    <scope>NUCLEOTIDE SEQUENCE [LARGE SCALE GENOMIC DNA]</scope>
    <source>
        <strain evidence="3 4">SCAWS-G2</strain>
    </source>
</reference>
<accession>A0A4P6JX03</accession>
<keyword evidence="2" id="KW-1133">Transmembrane helix</keyword>
<dbReference type="EMBL" id="CP035758">
    <property type="protein sequence ID" value="QBD80259.1"/>
    <property type="molecule type" value="Genomic_DNA"/>
</dbReference>
<dbReference type="KEGG" id="kbs:EPA93_31490"/>
<evidence type="ECO:0000256" key="2">
    <source>
        <dbReference type="SAM" id="Phobius"/>
    </source>
</evidence>
<keyword evidence="2" id="KW-0812">Transmembrane</keyword>